<evidence type="ECO:0000313" key="2">
    <source>
        <dbReference type="EMBL" id="GAA4130962.1"/>
    </source>
</evidence>
<feature type="signal peptide" evidence="1">
    <location>
        <begin position="1"/>
        <end position="19"/>
    </location>
</feature>
<evidence type="ECO:0000313" key="3">
    <source>
        <dbReference type="Proteomes" id="UP001500101"/>
    </source>
</evidence>
<accession>A0ABP7Y592</accession>
<evidence type="ECO:0000256" key="1">
    <source>
        <dbReference type="SAM" id="SignalP"/>
    </source>
</evidence>
<sequence length="147" mass="16471">MKKSIFKFMSLLVVSTSLMLSCKKGELFDTSSPKIVEIAFSGSSTIPLEIVYNNAVVDSTRGIFNTMPIPFRLNIAKGGEKLFVREKGKTTTLKSYDINAENFTQELGIFYDNGVIYDVGINYKLQILAKDGGLDFYLDDQIIYQNP</sequence>
<name>A0ABP7Y592_9SPHI</name>
<gene>
    <name evidence="2" type="ORF">GCM10022216_00610</name>
</gene>
<evidence type="ECO:0008006" key="4">
    <source>
        <dbReference type="Google" id="ProtNLM"/>
    </source>
</evidence>
<dbReference type="Proteomes" id="UP001500101">
    <property type="component" value="Unassembled WGS sequence"/>
</dbReference>
<feature type="chain" id="PRO_5045793356" description="DUF4249 family protein" evidence="1">
    <location>
        <begin position="20"/>
        <end position="147"/>
    </location>
</feature>
<dbReference type="PROSITE" id="PS51257">
    <property type="entry name" value="PROKAR_LIPOPROTEIN"/>
    <property type="match status" value="1"/>
</dbReference>
<comment type="caution">
    <text evidence="2">The sequence shown here is derived from an EMBL/GenBank/DDBJ whole genome shotgun (WGS) entry which is preliminary data.</text>
</comment>
<dbReference type="RefSeq" id="WP_344672685.1">
    <property type="nucleotide sequence ID" value="NZ_BAAAZI010000001.1"/>
</dbReference>
<reference evidence="3" key="1">
    <citation type="journal article" date="2019" name="Int. J. Syst. Evol. Microbiol.">
        <title>The Global Catalogue of Microorganisms (GCM) 10K type strain sequencing project: providing services to taxonomists for standard genome sequencing and annotation.</title>
        <authorList>
            <consortium name="The Broad Institute Genomics Platform"/>
            <consortium name="The Broad Institute Genome Sequencing Center for Infectious Disease"/>
            <person name="Wu L."/>
            <person name="Ma J."/>
        </authorList>
    </citation>
    <scope>NUCLEOTIDE SEQUENCE [LARGE SCALE GENOMIC DNA]</scope>
    <source>
        <strain evidence="3">JCM 16704</strain>
    </source>
</reference>
<proteinExistence type="predicted"/>
<organism evidence="2 3">
    <name type="scientific">Sphingobacterium kyonggiense</name>
    <dbReference type="NCBI Taxonomy" id="714075"/>
    <lineage>
        <taxon>Bacteria</taxon>
        <taxon>Pseudomonadati</taxon>
        <taxon>Bacteroidota</taxon>
        <taxon>Sphingobacteriia</taxon>
        <taxon>Sphingobacteriales</taxon>
        <taxon>Sphingobacteriaceae</taxon>
        <taxon>Sphingobacterium</taxon>
    </lineage>
</organism>
<keyword evidence="1" id="KW-0732">Signal</keyword>
<keyword evidence="3" id="KW-1185">Reference proteome</keyword>
<protein>
    <recommendedName>
        <fullName evidence="4">DUF4249 family protein</fullName>
    </recommendedName>
</protein>
<dbReference type="EMBL" id="BAAAZI010000001">
    <property type="protein sequence ID" value="GAA4130962.1"/>
    <property type="molecule type" value="Genomic_DNA"/>
</dbReference>